<evidence type="ECO:0000313" key="1">
    <source>
        <dbReference type="EMBL" id="RIH93292.1"/>
    </source>
</evidence>
<dbReference type="SUPFAM" id="SSF52540">
    <property type="entry name" value="P-loop containing nucleoside triphosphate hydrolases"/>
    <property type="match status" value="1"/>
</dbReference>
<gene>
    <name evidence="1" type="ORF">Mgrana_00735</name>
</gene>
<protein>
    <submittedName>
        <fullName evidence="1">Uncharacterized protein</fullName>
    </submittedName>
</protein>
<dbReference type="AlphaFoldDB" id="A0A399FE28"/>
<dbReference type="OrthoDB" id="31714at2"/>
<dbReference type="InterPro" id="IPR027417">
    <property type="entry name" value="P-loop_NTPase"/>
</dbReference>
<proteinExistence type="predicted"/>
<comment type="caution">
    <text evidence="1">The sequence shown here is derived from an EMBL/GenBank/DDBJ whole genome shotgun (WGS) entry which is preliminary data.</text>
</comment>
<name>A0A399FE28_9DEIN</name>
<dbReference type="RefSeq" id="WP_119356251.1">
    <property type="nucleotide sequence ID" value="NZ_BJXM01000002.1"/>
</dbReference>
<accession>A0A399FE28</accession>
<reference evidence="1 2" key="1">
    <citation type="submission" date="2018-08" db="EMBL/GenBank/DDBJ databases">
        <title>Meiothermus granaticius genome AF-68 sequencing project.</title>
        <authorList>
            <person name="Da Costa M.S."/>
            <person name="Albuquerque L."/>
            <person name="Raposo P."/>
            <person name="Froufe H.J.C."/>
            <person name="Barroso C.S."/>
            <person name="Egas C."/>
        </authorList>
    </citation>
    <scope>NUCLEOTIDE SEQUENCE [LARGE SCALE GENOMIC DNA]</scope>
    <source>
        <strain evidence="1 2">AF-68</strain>
    </source>
</reference>
<dbReference type="Proteomes" id="UP000266178">
    <property type="component" value="Unassembled WGS sequence"/>
</dbReference>
<sequence>MSHPLYLPGEIAPATAQPLPELPLLVLVGLTGVGKSSLLNALSYPALPDRRAVVDRYVLPLFGHPSDASLDRTERFALTRRFRQEYPGGVAQALTKARTEPDWPLLFDGLRGEEEVRYALEHLPKSHFVVLEARDLTRLARLLERADRFDRVRLEHSDLATLRELAQGVLSQAELQEALGWKVPIAELTAKLKIVAEERKNYDPAGARRALQGSPRALFLDTEALSLDQEAEAIRGLVAQIARQEAV</sequence>
<dbReference type="EMBL" id="QWLB01000007">
    <property type="protein sequence ID" value="RIH93292.1"/>
    <property type="molecule type" value="Genomic_DNA"/>
</dbReference>
<evidence type="ECO:0000313" key="2">
    <source>
        <dbReference type="Proteomes" id="UP000266178"/>
    </source>
</evidence>
<organism evidence="1 2">
    <name type="scientific">Meiothermus granaticius NBRC 107808</name>
    <dbReference type="NCBI Taxonomy" id="1227551"/>
    <lineage>
        <taxon>Bacteria</taxon>
        <taxon>Thermotogati</taxon>
        <taxon>Deinococcota</taxon>
        <taxon>Deinococci</taxon>
        <taxon>Thermales</taxon>
        <taxon>Thermaceae</taxon>
        <taxon>Meiothermus</taxon>
    </lineage>
</organism>
<dbReference type="Gene3D" id="3.40.50.300">
    <property type="entry name" value="P-loop containing nucleotide triphosphate hydrolases"/>
    <property type="match status" value="1"/>
</dbReference>
<keyword evidence="2" id="KW-1185">Reference proteome</keyword>